<feature type="transmembrane region" description="Helical" evidence="8">
    <location>
        <begin position="254"/>
        <end position="281"/>
    </location>
</feature>
<keyword evidence="7 8" id="KW-0472">Membrane</keyword>
<feature type="transmembrane region" description="Helical" evidence="8">
    <location>
        <begin position="293"/>
        <end position="312"/>
    </location>
</feature>
<evidence type="ECO:0000256" key="5">
    <source>
        <dbReference type="ARBA" id="ARBA00022692"/>
    </source>
</evidence>
<evidence type="ECO:0000256" key="7">
    <source>
        <dbReference type="ARBA" id="ARBA00023136"/>
    </source>
</evidence>
<keyword evidence="3" id="KW-0813">Transport</keyword>
<feature type="transmembrane region" description="Helical" evidence="8">
    <location>
        <begin position="204"/>
        <end position="226"/>
    </location>
</feature>
<dbReference type="SUPFAM" id="SSF81345">
    <property type="entry name" value="ABC transporter involved in vitamin B12 uptake, BtuC"/>
    <property type="match status" value="1"/>
</dbReference>
<comment type="caution">
    <text evidence="9">The sequence shown here is derived from an EMBL/GenBank/DDBJ whole genome shotgun (WGS) entry which is preliminary data.</text>
</comment>
<evidence type="ECO:0000256" key="6">
    <source>
        <dbReference type="ARBA" id="ARBA00022989"/>
    </source>
</evidence>
<feature type="transmembrane region" description="Helical" evidence="8">
    <location>
        <begin position="97"/>
        <end position="116"/>
    </location>
</feature>
<comment type="similarity">
    <text evidence="2">Belongs to the binding-protein-dependent transport system permease family. FecCD subfamily.</text>
</comment>
<evidence type="ECO:0000313" key="9">
    <source>
        <dbReference type="EMBL" id="GAA4141822.1"/>
    </source>
</evidence>
<name>A0ABP7YV90_9SPHI</name>
<evidence type="ECO:0000256" key="1">
    <source>
        <dbReference type="ARBA" id="ARBA00004651"/>
    </source>
</evidence>
<comment type="subcellular location">
    <subcellularLocation>
        <location evidence="1">Cell membrane</location>
        <topology evidence="1">Multi-pass membrane protein</topology>
    </subcellularLocation>
</comment>
<feature type="transmembrane region" description="Helical" evidence="8">
    <location>
        <begin position="161"/>
        <end position="184"/>
    </location>
</feature>
<gene>
    <name evidence="9" type="ORF">GCM10022216_22190</name>
</gene>
<keyword evidence="6 8" id="KW-1133">Transmembrane helix</keyword>
<dbReference type="InterPro" id="IPR037294">
    <property type="entry name" value="ABC_BtuC-like"/>
</dbReference>
<dbReference type="Gene3D" id="1.10.3470.10">
    <property type="entry name" value="ABC transporter involved in vitamin B12 uptake, BtuC"/>
    <property type="match status" value="1"/>
</dbReference>
<dbReference type="RefSeq" id="WP_344674789.1">
    <property type="nucleotide sequence ID" value="NZ_BAAAZI010000009.1"/>
</dbReference>
<proteinExistence type="inferred from homology"/>
<evidence type="ECO:0000256" key="8">
    <source>
        <dbReference type="SAM" id="Phobius"/>
    </source>
</evidence>
<dbReference type="PROSITE" id="PS51257">
    <property type="entry name" value="PROKAR_LIPOPROTEIN"/>
    <property type="match status" value="1"/>
</dbReference>
<evidence type="ECO:0000256" key="3">
    <source>
        <dbReference type="ARBA" id="ARBA00022448"/>
    </source>
</evidence>
<keyword evidence="4" id="KW-1003">Cell membrane</keyword>
<reference evidence="10" key="1">
    <citation type="journal article" date="2019" name="Int. J. Syst. Evol. Microbiol.">
        <title>The Global Catalogue of Microorganisms (GCM) 10K type strain sequencing project: providing services to taxonomists for standard genome sequencing and annotation.</title>
        <authorList>
            <consortium name="The Broad Institute Genomics Platform"/>
            <consortium name="The Broad Institute Genome Sequencing Center for Infectious Disease"/>
            <person name="Wu L."/>
            <person name="Ma J."/>
        </authorList>
    </citation>
    <scope>NUCLEOTIDE SEQUENCE [LARGE SCALE GENOMIC DNA]</scope>
    <source>
        <strain evidence="10">JCM 16704</strain>
    </source>
</reference>
<evidence type="ECO:0000256" key="4">
    <source>
        <dbReference type="ARBA" id="ARBA00022475"/>
    </source>
</evidence>
<protein>
    <submittedName>
        <fullName evidence="9">Iron ABC transporter permease</fullName>
    </submittedName>
</protein>
<feature type="transmembrane region" description="Helical" evidence="8">
    <location>
        <begin position="128"/>
        <end position="149"/>
    </location>
</feature>
<feature type="transmembrane region" description="Helical" evidence="8">
    <location>
        <begin position="324"/>
        <end position="341"/>
    </location>
</feature>
<evidence type="ECO:0000256" key="2">
    <source>
        <dbReference type="ARBA" id="ARBA00007935"/>
    </source>
</evidence>
<dbReference type="Proteomes" id="UP001500101">
    <property type="component" value="Unassembled WGS sequence"/>
</dbReference>
<keyword evidence="10" id="KW-1185">Reference proteome</keyword>
<organism evidence="9 10">
    <name type="scientific">Sphingobacterium kyonggiense</name>
    <dbReference type="NCBI Taxonomy" id="714075"/>
    <lineage>
        <taxon>Bacteria</taxon>
        <taxon>Pseudomonadati</taxon>
        <taxon>Bacteroidota</taxon>
        <taxon>Sphingobacteriia</taxon>
        <taxon>Sphingobacteriales</taxon>
        <taxon>Sphingobacteriaceae</taxon>
        <taxon>Sphingobacterium</taxon>
    </lineage>
</organism>
<dbReference type="EMBL" id="BAAAZI010000009">
    <property type="protein sequence ID" value="GAA4141822.1"/>
    <property type="molecule type" value="Genomic_DNA"/>
</dbReference>
<dbReference type="Pfam" id="PF01032">
    <property type="entry name" value="FecCD"/>
    <property type="match status" value="1"/>
</dbReference>
<feature type="transmembrane region" description="Helical" evidence="8">
    <location>
        <begin position="69"/>
        <end position="90"/>
    </location>
</feature>
<evidence type="ECO:0000313" key="10">
    <source>
        <dbReference type="Proteomes" id="UP001500101"/>
    </source>
</evidence>
<dbReference type="InterPro" id="IPR000522">
    <property type="entry name" value="ABC_transptr_permease_BtuC"/>
</dbReference>
<dbReference type="CDD" id="cd06550">
    <property type="entry name" value="TM_ABC_iron-siderophores_like"/>
    <property type="match status" value="1"/>
</dbReference>
<accession>A0ABP7YV90</accession>
<dbReference type="PANTHER" id="PTHR30472:SF25">
    <property type="entry name" value="ABC TRANSPORTER PERMEASE PROTEIN MJ0876-RELATED"/>
    <property type="match status" value="1"/>
</dbReference>
<dbReference type="PANTHER" id="PTHR30472">
    <property type="entry name" value="FERRIC ENTEROBACTIN TRANSPORT SYSTEM PERMEASE PROTEIN"/>
    <property type="match status" value="1"/>
</dbReference>
<sequence length="349" mass="37160">MIEKYKKVFIISLLLFLFSSCTLSICVGAIEIPLESLGKIILKQLDSGNSETIYNQQEAVLMAIRIPRVLLGVLVGGTLGISGCAIQGIFRNPLAEPGLIGISSGASLFAVMFIVIGNTLFKGLTLFLGYYALAVVAFIGALLTTSLLYKFSVRNGKTDITTLLLIGIAINALAGALIGLMTFTANDEQLRTITFWNLGSLGGANWKSVITILPFALISMFGLMYFGKSLNAMTLGESQAQHLGINLQKTKRSIVILCAIGVGACVALSGIIGFLALLVPHLLRMGVSADHKFLLPASILLGASLLVLADLIARTIVIPAELPIGILTAFMGVPMFIAIILKSTKERRM</sequence>
<keyword evidence="5 8" id="KW-0812">Transmembrane</keyword>